<proteinExistence type="inferred from homology"/>
<dbReference type="Gene3D" id="3.30.230.30">
    <property type="entry name" value="Impact, N-terminal domain"/>
    <property type="match status" value="1"/>
</dbReference>
<dbReference type="GO" id="GO:0005737">
    <property type="term" value="C:cytoplasm"/>
    <property type="evidence" value="ECO:0007669"/>
    <property type="project" value="TreeGrafter"/>
</dbReference>
<evidence type="ECO:0000256" key="1">
    <source>
        <dbReference type="ARBA" id="ARBA00007665"/>
    </source>
</evidence>
<organism evidence="3 4">
    <name type="scientific">Opacimonas viscosa</name>
    <dbReference type="NCBI Taxonomy" id="2961944"/>
    <lineage>
        <taxon>Bacteria</taxon>
        <taxon>Pseudomonadati</taxon>
        <taxon>Pseudomonadota</taxon>
        <taxon>Gammaproteobacteria</taxon>
        <taxon>Alteromonadales</taxon>
        <taxon>Alteromonadaceae</taxon>
        <taxon>Opacimonas</taxon>
    </lineage>
</organism>
<dbReference type="Pfam" id="PF01205">
    <property type="entry name" value="Impact_N"/>
    <property type="match status" value="1"/>
</dbReference>
<dbReference type="InterPro" id="IPR001498">
    <property type="entry name" value="Impact_N"/>
</dbReference>
<dbReference type="PANTHER" id="PTHR16301:SF20">
    <property type="entry name" value="IMPACT FAMILY MEMBER YIGZ"/>
    <property type="match status" value="1"/>
</dbReference>
<dbReference type="GO" id="GO:0006446">
    <property type="term" value="P:regulation of translational initiation"/>
    <property type="evidence" value="ECO:0007669"/>
    <property type="project" value="TreeGrafter"/>
</dbReference>
<reference evidence="3" key="1">
    <citation type="submission" date="2022-07" db="EMBL/GenBank/DDBJ databases">
        <title>Characterization of the Novel Bacterium Alteromonas immobilis LMIT006 and Alteromonas gregis LMIT007.</title>
        <authorList>
            <person name="Lin X."/>
        </authorList>
    </citation>
    <scope>NUCLEOTIDE SEQUENCE</scope>
    <source>
        <strain evidence="3">LMIT007</strain>
    </source>
</reference>
<dbReference type="AlphaFoldDB" id="A0AA42BMJ2"/>
<comment type="caution">
    <text evidence="3">The sequence shown here is derived from an EMBL/GenBank/DDBJ whole genome shotgun (WGS) entry which is preliminary data.</text>
</comment>
<dbReference type="Proteomes" id="UP001165413">
    <property type="component" value="Unassembled WGS sequence"/>
</dbReference>
<evidence type="ECO:0000313" key="4">
    <source>
        <dbReference type="Proteomes" id="UP001165413"/>
    </source>
</evidence>
<accession>A0AA42BMJ2</accession>
<dbReference type="PANTHER" id="PTHR16301">
    <property type="entry name" value="IMPACT-RELATED"/>
    <property type="match status" value="1"/>
</dbReference>
<dbReference type="EMBL" id="JANATA010000010">
    <property type="protein sequence ID" value="MCP3428692.1"/>
    <property type="molecule type" value="Genomic_DNA"/>
</dbReference>
<gene>
    <name evidence="3" type="ORF">NLF92_07010</name>
</gene>
<name>A0AA42BMJ2_9ALTE</name>
<feature type="domain" description="Impact N-terminal" evidence="2">
    <location>
        <begin position="17"/>
        <end position="124"/>
    </location>
</feature>
<dbReference type="InterPro" id="IPR020568">
    <property type="entry name" value="Ribosomal_Su5_D2-typ_SF"/>
</dbReference>
<protein>
    <submittedName>
        <fullName evidence="3">YigZ family protein</fullName>
    </submittedName>
</protein>
<dbReference type="InterPro" id="IPR023582">
    <property type="entry name" value="Impact"/>
</dbReference>
<evidence type="ECO:0000259" key="2">
    <source>
        <dbReference type="Pfam" id="PF01205"/>
    </source>
</evidence>
<evidence type="ECO:0000313" key="3">
    <source>
        <dbReference type="EMBL" id="MCP3428692.1"/>
    </source>
</evidence>
<dbReference type="RefSeq" id="WP_254100214.1">
    <property type="nucleotide sequence ID" value="NZ_JANATA010000010.1"/>
</dbReference>
<comment type="similarity">
    <text evidence="1">Belongs to the IMPACT family.</text>
</comment>
<keyword evidence="4" id="KW-1185">Reference proteome</keyword>
<dbReference type="InterPro" id="IPR036956">
    <property type="entry name" value="Impact_N_sf"/>
</dbReference>
<sequence>MSYLTLTTPNAIHYEIKKSSFNTAVYPVNSRADALGAVDLEKQKYPDARHHCWAYVLGNPAAPTNQGYNDDGEPSGTAGKPILNIINHSEFGNVVVIVSRYFGGIKLGAGGLVRAYSQATKEVLKDAQGIPFIPTQKFTLSCRFEQESWLRAQALSHGVNLTDFSYAEQVICQAEVPEIESNKFFTLCKNQQIVLTQD</sequence>
<dbReference type="SUPFAM" id="SSF54211">
    <property type="entry name" value="Ribosomal protein S5 domain 2-like"/>
    <property type="match status" value="1"/>
</dbReference>